<keyword evidence="5 7" id="KW-0443">Lipid metabolism</keyword>
<feature type="modified residue" description="O-(pantetheine 4'-phosphoryl)serine" evidence="7">
    <location>
        <position position="39"/>
    </location>
</feature>
<dbReference type="UniPathway" id="UPA00094"/>
<keyword evidence="7" id="KW-0963">Cytoplasm</keyword>
<dbReference type="GO" id="GO:0016020">
    <property type="term" value="C:membrane"/>
    <property type="evidence" value="ECO:0007669"/>
    <property type="project" value="GOC"/>
</dbReference>
<keyword evidence="4 7" id="KW-0276">Fatty acid metabolism</keyword>
<comment type="similarity">
    <text evidence="7">Belongs to the acyl carrier protein (ACP) family.</text>
</comment>
<evidence type="ECO:0000256" key="6">
    <source>
        <dbReference type="ARBA" id="ARBA00023160"/>
    </source>
</evidence>
<dbReference type="EMBL" id="QOCS01000022">
    <property type="protein sequence ID" value="RHW45104.1"/>
    <property type="molecule type" value="Genomic_DNA"/>
</dbReference>
<reference evidence="9 10" key="1">
    <citation type="submission" date="2018-07" db="EMBL/GenBank/DDBJ databases">
        <title>Genome sequences of six Lactobacillus spp. isolated from bumble bee guts.</title>
        <authorList>
            <person name="Motta E.V.S."/>
            <person name="Moran N.A."/>
        </authorList>
    </citation>
    <scope>NUCLEOTIDE SEQUENCE [LARGE SCALE GENOMIC DNA]</scope>
    <source>
        <strain evidence="9 10">LV-8.1</strain>
    </source>
</reference>
<dbReference type="PANTHER" id="PTHR20863">
    <property type="entry name" value="ACYL CARRIER PROTEIN"/>
    <property type="match status" value="1"/>
</dbReference>
<dbReference type="GO" id="GO:0000035">
    <property type="term" value="F:acyl binding"/>
    <property type="evidence" value="ECO:0007669"/>
    <property type="project" value="TreeGrafter"/>
</dbReference>
<comment type="subcellular location">
    <subcellularLocation>
        <location evidence="7">Cytoplasm</location>
    </subcellularLocation>
</comment>
<evidence type="ECO:0000256" key="2">
    <source>
        <dbReference type="ARBA" id="ARBA00022516"/>
    </source>
</evidence>
<sequence>MTKDEIFEKVKTIIVQQTGISKEKIFLNSNIKNDLNVDSLDIFEVINELEDQFKIRIEDETGIETVGDLGNFVHHQLSIN</sequence>
<evidence type="ECO:0000256" key="4">
    <source>
        <dbReference type="ARBA" id="ARBA00022832"/>
    </source>
</evidence>
<accession>A0A417Z366</accession>
<dbReference type="PROSITE" id="PS50075">
    <property type="entry name" value="CARRIER"/>
    <property type="match status" value="1"/>
</dbReference>
<evidence type="ECO:0000256" key="3">
    <source>
        <dbReference type="ARBA" id="ARBA00022553"/>
    </source>
</evidence>
<evidence type="ECO:0000259" key="8">
    <source>
        <dbReference type="PROSITE" id="PS50075"/>
    </source>
</evidence>
<keyword evidence="6 7" id="KW-0275">Fatty acid biosynthesis</keyword>
<dbReference type="NCBIfam" id="NF002150">
    <property type="entry name" value="PRK00982.1-4"/>
    <property type="match status" value="1"/>
</dbReference>
<evidence type="ECO:0000256" key="1">
    <source>
        <dbReference type="ARBA" id="ARBA00022450"/>
    </source>
</evidence>
<dbReference type="Pfam" id="PF00550">
    <property type="entry name" value="PP-binding"/>
    <property type="match status" value="1"/>
</dbReference>
<dbReference type="GO" id="GO:0000036">
    <property type="term" value="F:acyl carrier activity"/>
    <property type="evidence" value="ECO:0007669"/>
    <property type="project" value="UniProtKB-UniRule"/>
</dbReference>
<keyword evidence="3 7" id="KW-0597">Phosphoprotein</keyword>
<protein>
    <recommendedName>
        <fullName evidence="7">Acyl carrier protein</fullName>
        <shortName evidence="7">ACP</shortName>
    </recommendedName>
</protein>
<dbReference type="InterPro" id="IPR009081">
    <property type="entry name" value="PP-bd_ACP"/>
</dbReference>
<comment type="function">
    <text evidence="7">Carrier of the growing fatty acid chain in fatty acid biosynthesis.</text>
</comment>
<evidence type="ECO:0000256" key="7">
    <source>
        <dbReference type="HAMAP-Rule" id="MF_01217"/>
    </source>
</evidence>
<dbReference type="RefSeq" id="WP_118911154.1">
    <property type="nucleotide sequence ID" value="NZ_QOCS01000022.1"/>
</dbReference>
<proteinExistence type="inferred from homology"/>
<comment type="pathway">
    <text evidence="7">Lipid metabolism; fatty acid biosynthesis.</text>
</comment>
<dbReference type="GO" id="GO:0005829">
    <property type="term" value="C:cytosol"/>
    <property type="evidence" value="ECO:0007669"/>
    <property type="project" value="TreeGrafter"/>
</dbReference>
<evidence type="ECO:0000313" key="9">
    <source>
        <dbReference type="EMBL" id="RHW45104.1"/>
    </source>
</evidence>
<dbReference type="Proteomes" id="UP000284822">
    <property type="component" value="Unassembled WGS sequence"/>
</dbReference>
<keyword evidence="1 7" id="KW-0596">Phosphopantetheine</keyword>
<dbReference type="InterPro" id="IPR036736">
    <property type="entry name" value="ACP-like_sf"/>
</dbReference>
<dbReference type="HAMAP" id="MF_01217">
    <property type="entry name" value="Acyl_carrier"/>
    <property type="match status" value="1"/>
</dbReference>
<dbReference type="Gene3D" id="1.10.1200.10">
    <property type="entry name" value="ACP-like"/>
    <property type="match status" value="1"/>
</dbReference>
<dbReference type="InterPro" id="IPR003231">
    <property type="entry name" value="ACP"/>
</dbReference>
<gene>
    <name evidence="7" type="primary">acpP</name>
    <name evidence="9" type="ORF">DS832_08295</name>
</gene>
<dbReference type="AlphaFoldDB" id="A0A417Z366"/>
<dbReference type="GO" id="GO:0009245">
    <property type="term" value="P:lipid A biosynthetic process"/>
    <property type="evidence" value="ECO:0007669"/>
    <property type="project" value="TreeGrafter"/>
</dbReference>
<comment type="PTM">
    <text evidence="7">4'-phosphopantetheine is transferred from CoA to a specific serine of apo-ACP by AcpS. This modification is essential for activity because fatty acids are bound in thioester linkage to the sulfhydryl of the prosthetic group.</text>
</comment>
<name>A0A417Z366_9LACO</name>
<comment type="caution">
    <text evidence="9">The sequence shown here is derived from an EMBL/GenBank/DDBJ whole genome shotgun (WGS) entry which is preliminary data.</text>
</comment>
<evidence type="ECO:0000256" key="5">
    <source>
        <dbReference type="ARBA" id="ARBA00023098"/>
    </source>
</evidence>
<keyword evidence="2 7" id="KW-0444">Lipid biosynthesis</keyword>
<dbReference type="PANTHER" id="PTHR20863:SF76">
    <property type="entry name" value="CARRIER DOMAIN-CONTAINING PROTEIN"/>
    <property type="match status" value="1"/>
</dbReference>
<evidence type="ECO:0000313" key="10">
    <source>
        <dbReference type="Proteomes" id="UP000284822"/>
    </source>
</evidence>
<dbReference type="SUPFAM" id="SSF47336">
    <property type="entry name" value="ACP-like"/>
    <property type="match status" value="1"/>
</dbReference>
<feature type="domain" description="Carrier" evidence="8">
    <location>
        <begin position="4"/>
        <end position="80"/>
    </location>
</feature>
<organism evidence="9 10">
    <name type="scientific">Bombilactobacillus bombi</name>
    <dbReference type="NCBI Taxonomy" id="1303590"/>
    <lineage>
        <taxon>Bacteria</taxon>
        <taxon>Bacillati</taxon>
        <taxon>Bacillota</taxon>
        <taxon>Bacilli</taxon>
        <taxon>Lactobacillales</taxon>
        <taxon>Lactobacillaceae</taxon>
        <taxon>Bombilactobacillus</taxon>
    </lineage>
</organism>